<organism evidence="2 3">
    <name type="scientific">Angomonas deanei</name>
    <dbReference type="NCBI Taxonomy" id="59799"/>
    <lineage>
        <taxon>Eukaryota</taxon>
        <taxon>Discoba</taxon>
        <taxon>Euglenozoa</taxon>
        <taxon>Kinetoplastea</taxon>
        <taxon>Metakinetoplastina</taxon>
        <taxon>Trypanosomatida</taxon>
        <taxon>Trypanosomatidae</taxon>
        <taxon>Strigomonadinae</taxon>
        <taxon>Angomonas</taxon>
    </lineage>
</organism>
<dbReference type="EMBL" id="LR877152">
    <property type="protein sequence ID" value="CAD2217050.1"/>
    <property type="molecule type" value="Genomic_DNA"/>
</dbReference>
<proteinExistence type="predicted"/>
<name>A0A7G2CB07_9TRYP</name>
<sequence length="222" mass="24409">MECVRQRCNCSNVTNVDVSAPGYTPSGMYCAAGGFEENGFTYCDQMNECFEDFWRCATDNLMHKHYTAATLNSAEQGAVDNILLHGRTSGEKFEDTDIYRDCRMIQCEAAASRKNCGLITCAPNYTQCYEFIKPPPLPYNHQLCTEGCRAVLMLMAVTVTTFAFAVLCCACCPAPVRVVAPLITKEDSEEDEKKSNKSKSKSGSHSSSKSGHTTRSPSHASE</sequence>
<gene>
    <name evidence="2" type="ORF">ADEAN_000452800</name>
</gene>
<dbReference type="PANTHER" id="PTHR40382:SF1">
    <property type="entry name" value="RIKEN CDNA 4930523C07 GENE"/>
    <property type="match status" value="1"/>
</dbReference>
<dbReference type="OrthoDB" id="272610at2759"/>
<evidence type="ECO:0000313" key="2">
    <source>
        <dbReference type="EMBL" id="CAD2217050.1"/>
    </source>
</evidence>
<dbReference type="Proteomes" id="UP000515908">
    <property type="component" value="Chromosome 08"/>
</dbReference>
<dbReference type="InterPro" id="IPR039964">
    <property type="entry name" value="KIAA0040-like"/>
</dbReference>
<dbReference type="PANTHER" id="PTHR40382">
    <property type="match status" value="1"/>
</dbReference>
<feature type="region of interest" description="Disordered" evidence="1">
    <location>
        <begin position="184"/>
        <end position="222"/>
    </location>
</feature>
<keyword evidence="3" id="KW-1185">Reference proteome</keyword>
<evidence type="ECO:0000313" key="3">
    <source>
        <dbReference type="Proteomes" id="UP000515908"/>
    </source>
</evidence>
<evidence type="ECO:0000256" key="1">
    <source>
        <dbReference type="SAM" id="MobiDB-lite"/>
    </source>
</evidence>
<dbReference type="VEuPathDB" id="TriTrypDB:ADEAN_000452800"/>
<accession>A0A7G2CB07</accession>
<reference evidence="2 3" key="1">
    <citation type="submission" date="2020-08" db="EMBL/GenBank/DDBJ databases">
        <authorList>
            <person name="Newling K."/>
            <person name="Davey J."/>
            <person name="Forrester S."/>
        </authorList>
    </citation>
    <scope>NUCLEOTIDE SEQUENCE [LARGE SCALE GENOMIC DNA]</scope>
    <source>
        <strain evidence="3">Crithidia deanei Carvalho (ATCC PRA-265)</strain>
    </source>
</reference>
<protein>
    <submittedName>
        <fullName evidence="2">Uncharacterized protein</fullName>
    </submittedName>
</protein>
<feature type="compositionally biased region" description="Polar residues" evidence="1">
    <location>
        <begin position="213"/>
        <end position="222"/>
    </location>
</feature>
<dbReference type="AlphaFoldDB" id="A0A7G2CB07"/>